<dbReference type="InterPro" id="IPR051343">
    <property type="entry name" value="G-type_lectin_kinases/EP1-like"/>
</dbReference>
<dbReference type="AlphaFoldDB" id="W1PUW3"/>
<evidence type="ECO:0000313" key="4">
    <source>
        <dbReference type="Proteomes" id="UP000017836"/>
    </source>
</evidence>
<dbReference type="Gramene" id="ERN11614">
    <property type="protein sequence ID" value="ERN11614"/>
    <property type="gene ID" value="AMTR_s00022p00191910"/>
</dbReference>
<evidence type="ECO:0000313" key="3">
    <source>
        <dbReference type="EMBL" id="ERN11614.1"/>
    </source>
</evidence>
<organism evidence="3 4">
    <name type="scientific">Amborella trichopoda</name>
    <dbReference type="NCBI Taxonomy" id="13333"/>
    <lineage>
        <taxon>Eukaryota</taxon>
        <taxon>Viridiplantae</taxon>
        <taxon>Streptophyta</taxon>
        <taxon>Embryophyta</taxon>
        <taxon>Tracheophyta</taxon>
        <taxon>Spermatophyta</taxon>
        <taxon>Magnoliopsida</taxon>
        <taxon>Amborellales</taxon>
        <taxon>Amborellaceae</taxon>
        <taxon>Amborella</taxon>
    </lineage>
</organism>
<dbReference type="HOGENOM" id="CLU_1588671_0_0_1"/>
<sequence>MEFFGDTIAEKPKDHGTSIQVSLRVQSPVMCRGCVDYKKSDPVSFEKLDGVDWPNQDYEQQSDMDENECQKACEADCWCHIAIYRNKECSKKRIPLMDGKKNITNGAKALIKASDRRKKIDDGGKSVAGWILVGSSAFLLFVSVAAIAFSSLKKIGFLMAPNSEETGN</sequence>
<evidence type="ECO:0008006" key="5">
    <source>
        <dbReference type="Google" id="ProtNLM"/>
    </source>
</evidence>
<name>W1PUW3_AMBTC</name>
<evidence type="ECO:0000256" key="2">
    <source>
        <dbReference type="SAM" id="Phobius"/>
    </source>
</evidence>
<gene>
    <name evidence="3" type="ORF">AMTR_s00022p00191910</name>
</gene>
<reference evidence="4" key="1">
    <citation type="journal article" date="2013" name="Science">
        <title>The Amborella genome and the evolution of flowering plants.</title>
        <authorList>
            <consortium name="Amborella Genome Project"/>
        </authorList>
    </citation>
    <scope>NUCLEOTIDE SEQUENCE [LARGE SCALE GENOMIC DNA]</scope>
</reference>
<keyword evidence="1" id="KW-0732">Signal</keyword>
<accession>W1PUW3</accession>
<keyword evidence="2" id="KW-0812">Transmembrane</keyword>
<keyword evidence="2" id="KW-1133">Transmembrane helix</keyword>
<feature type="transmembrane region" description="Helical" evidence="2">
    <location>
        <begin position="127"/>
        <end position="149"/>
    </location>
</feature>
<keyword evidence="4" id="KW-1185">Reference proteome</keyword>
<dbReference type="EMBL" id="KI392687">
    <property type="protein sequence ID" value="ERN11614.1"/>
    <property type="molecule type" value="Genomic_DNA"/>
</dbReference>
<dbReference type="PANTHER" id="PTHR47976">
    <property type="entry name" value="G-TYPE LECTIN S-RECEPTOR-LIKE SERINE/THREONINE-PROTEIN KINASE SD2-5"/>
    <property type="match status" value="1"/>
</dbReference>
<evidence type="ECO:0000256" key="1">
    <source>
        <dbReference type="ARBA" id="ARBA00022729"/>
    </source>
</evidence>
<proteinExistence type="predicted"/>
<dbReference type="PANTHER" id="PTHR47976:SF108">
    <property type="entry name" value="G-TYPE LECTIN S-RECEPTOR-LIKE SERINE_THREONINE-PROTEIN KINASE LECRK1"/>
    <property type="match status" value="1"/>
</dbReference>
<dbReference type="Proteomes" id="UP000017836">
    <property type="component" value="Unassembled WGS sequence"/>
</dbReference>
<keyword evidence="2" id="KW-0472">Membrane</keyword>
<protein>
    <recommendedName>
        <fullName evidence="5">Apple domain-containing protein</fullName>
    </recommendedName>
</protein>